<dbReference type="GO" id="GO:0003700">
    <property type="term" value="F:DNA-binding transcription factor activity"/>
    <property type="evidence" value="ECO:0007669"/>
    <property type="project" value="InterPro"/>
</dbReference>
<dbReference type="GO" id="GO:0005634">
    <property type="term" value="C:nucleus"/>
    <property type="evidence" value="ECO:0007669"/>
    <property type="project" value="TreeGrafter"/>
</dbReference>
<dbReference type="GO" id="GO:0003677">
    <property type="term" value="F:DNA binding"/>
    <property type="evidence" value="ECO:0007669"/>
    <property type="project" value="UniProtKB-KW"/>
</dbReference>
<keyword evidence="3" id="KW-0238">DNA-binding</keyword>
<comment type="caution">
    <text evidence="8">The sequence shown here is derived from an EMBL/GenBank/DDBJ whole genome shotgun (WGS) entry which is preliminary data.</text>
</comment>
<evidence type="ECO:0000313" key="9">
    <source>
        <dbReference type="Proteomes" id="UP000550707"/>
    </source>
</evidence>
<keyword evidence="9" id="KW-1185">Reference proteome</keyword>
<feature type="domain" description="BZIP" evidence="7">
    <location>
        <begin position="42"/>
        <end position="92"/>
    </location>
</feature>
<dbReference type="SMART" id="SM00338">
    <property type="entry name" value="BRLZ"/>
    <property type="match status" value="1"/>
</dbReference>
<evidence type="ECO:0000256" key="1">
    <source>
        <dbReference type="ARBA" id="ARBA00006079"/>
    </source>
</evidence>
<organism evidence="8 9">
    <name type="scientific">Molossus molossus</name>
    <name type="common">Pallas' mastiff bat</name>
    <name type="synonym">Vespertilio molossus</name>
    <dbReference type="NCBI Taxonomy" id="27622"/>
    <lineage>
        <taxon>Eukaryota</taxon>
        <taxon>Metazoa</taxon>
        <taxon>Chordata</taxon>
        <taxon>Craniata</taxon>
        <taxon>Vertebrata</taxon>
        <taxon>Euteleostomi</taxon>
        <taxon>Mammalia</taxon>
        <taxon>Eutheria</taxon>
        <taxon>Laurasiatheria</taxon>
        <taxon>Chiroptera</taxon>
        <taxon>Yangochiroptera</taxon>
        <taxon>Molossidae</taxon>
        <taxon>Molossus</taxon>
    </lineage>
</organism>
<dbReference type="PANTHER" id="PTHR15284:SF7">
    <property type="entry name" value="NFIL3 LIKE PROTEIN"/>
    <property type="match status" value="1"/>
</dbReference>
<dbReference type="PROSITE" id="PS50217">
    <property type="entry name" value="BZIP"/>
    <property type="match status" value="1"/>
</dbReference>
<dbReference type="AlphaFoldDB" id="A0A7J8I8D3"/>
<name>A0A7J8I8D3_MOLMO</name>
<dbReference type="Gene3D" id="1.20.5.170">
    <property type="match status" value="1"/>
</dbReference>
<dbReference type="Pfam" id="PF07716">
    <property type="entry name" value="bZIP_2"/>
    <property type="match status" value="1"/>
</dbReference>
<evidence type="ECO:0000256" key="2">
    <source>
        <dbReference type="ARBA" id="ARBA00023015"/>
    </source>
</evidence>
<sequence length="288" mass="31122">MDLGLLGLTLAPQSRSKTLQGTRGRGPVLRRQREFLPEEKKDTAYWEKRRKNNEAAKRSREKRRLNDRALEGRLSALLQENALLRTELRALKCHFGLLPPVGGTRSLPLQVLWTSPWTEDPLQGAGPLPSLPGSHGCILRPCCLDTGVPGCQGCQVAHRWTGLATSSRFSQDPAPTDPKTMDVALQAALPATFFTCHILGGHGSPRPELRPCWGLWSPVPTGCQTSGPSDMLLTPTVDPMGLPPRVACPVPGNNPEGLAEPSLPHKLRIKSRASSRAPGGCKSGQGPL</sequence>
<evidence type="ECO:0000256" key="4">
    <source>
        <dbReference type="ARBA" id="ARBA00023163"/>
    </source>
</evidence>
<keyword evidence="5" id="KW-0539">Nucleus</keyword>
<accession>A0A7J8I8D3</accession>
<evidence type="ECO:0000256" key="3">
    <source>
        <dbReference type="ARBA" id="ARBA00023125"/>
    </source>
</evidence>
<dbReference type="InterPro" id="IPR047229">
    <property type="entry name" value="NFIL3-like"/>
</dbReference>
<protein>
    <recommendedName>
        <fullName evidence="7">BZIP domain-containing protein</fullName>
    </recommendedName>
</protein>
<dbReference type="GO" id="GO:0007623">
    <property type="term" value="P:circadian rhythm"/>
    <property type="evidence" value="ECO:0007669"/>
    <property type="project" value="TreeGrafter"/>
</dbReference>
<keyword evidence="4" id="KW-0804">Transcription</keyword>
<evidence type="ECO:0000313" key="8">
    <source>
        <dbReference type="EMBL" id="KAF6480834.1"/>
    </source>
</evidence>
<dbReference type="PANTHER" id="PTHR15284">
    <property type="entry name" value="NUCLEAR FACTOR INTERLEUKIN-3-REGULATED PROTEIN"/>
    <property type="match status" value="1"/>
</dbReference>
<dbReference type="OrthoDB" id="6151507at2759"/>
<evidence type="ECO:0000259" key="7">
    <source>
        <dbReference type="PROSITE" id="PS50217"/>
    </source>
</evidence>
<dbReference type="SUPFAM" id="SSF57959">
    <property type="entry name" value="Leucine zipper domain"/>
    <property type="match status" value="1"/>
</dbReference>
<comment type="similarity">
    <text evidence="1">Belongs to the bZIP family. NFIL3 subfamily.</text>
</comment>
<dbReference type="CDD" id="cd14694">
    <property type="entry name" value="bZIP_NFIL3"/>
    <property type="match status" value="1"/>
</dbReference>
<dbReference type="Proteomes" id="UP000550707">
    <property type="component" value="Unassembled WGS sequence"/>
</dbReference>
<reference evidence="8 9" key="1">
    <citation type="journal article" date="2020" name="Nature">
        <title>Six reference-quality genomes reveal evolution of bat adaptations.</title>
        <authorList>
            <person name="Jebb D."/>
            <person name="Huang Z."/>
            <person name="Pippel M."/>
            <person name="Hughes G.M."/>
            <person name="Lavrichenko K."/>
            <person name="Devanna P."/>
            <person name="Winkler S."/>
            <person name="Jermiin L.S."/>
            <person name="Skirmuntt E.C."/>
            <person name="Katzourakis A."/>
            <person name="Burkitt-Gray L."/>
            <person name="Ray D.A."/>
            <person name="Sullivan K.A.M."/>
            <person name="Roscito J.G."/>
            <person name="Kirilenko B.M."/>
            <person name="Davalos L.M."/>
            <person name="Corthals A.P."/>
            <person name="Power M.L."/>
            <person name="Jones G."/>
            <person name="Ransome R.D."/>
            <person name="Dechmann D.K.N."/>
            <person name="Locatelli A.G."/>
            <person name="Puechmaille S.J."/>
            <person name="Fedrigo O."/>
            <person name="Jarvis E.D."/>
            <person name="Hiller M."/>
            <person name="Vernes S.C."/>
            <person name="Myers E.W."/>
            <person name="Teeling E.C."/>
        </authorList>
    </citation>
    <scope>NUCLEOTIDE SEQUENCE [LARGE SCALE GENOMIC DNA]</scope>
    <source>
        <strain evidence="8">MMolMol1</strain>
        <tissue evidence="8">Muscle</tissue>
    </source>
</reference>
<dbReference type="PROSITE" id="PS00036">
    <property type="entry name" value="BZIP_BASIC"/>
    <property type="match status" value="1"/>
</dbReference>
<dbReference type="EMBL" id="JACASF010000004">
    <property type="protein sequence ID" value="KAF6480834.1"/>
    <property type="molecule type" value="Genomic_DNA"/>
</dbReference>
<proteinExistence type="inferred from homology"/>
<keyword evidence="2" id="KW-0805">Transcription regulation</keyword>
<dbReference type="InterPro" id="IPR004827">
    <property type="entry name" value="bZIP"/>
</dbReference>
<feature type="region of interest" description="Disordered" evidence="6">
    <location>
        <begin position="251"/>
        <end position="288"/>
    </location>
</feature>
<evidence type="ECO:0000256" key="5">
    <source>
        <dbReference type="ARBA" id="ARBA00023242"/>
    </source>
</evidence>
<dbReference type="InParanoid" id="A0A7J8I8D3"/>
<dbReference type="FunFam" id="1.20.5.170:FF:000025">
    <property type="entry name" value="nuclear factor interleukin-3-regulated protein-like"/>
    <property type="match status" value="1"/>
</dbReference>
<dbReference type="InterPro" id="IPR047106">
    <property type="entry name" value="NFIL3-like_bZIP"/>
</dbReference>
<gene>
    <name evidence="8" type="ORF">HJG59_010638</name>
</gene>
<dbReference type="InterPro" id="IPR046347">
    <property type="entry name" value="bZIP_sf"/>
</dbReference>
<evidence type="ECO:0000256" key="6">
    <source>
        <dbReference type="SAM" id="MobiDB-lite"/>
    </source>
</evidence>